<dbReference type="Pfam" id="PF12831">
    <property type="entry name" value="FAD_oxidored"/>
    <property type="match status" value="1"/>
</dbReference>
<feature type="transmembrane region" description="Helical" evidence="1">
    <location>
        <begin position="20"/>
        <end position="36"/>
    </location>
</feature>
<name>A0A1J0ACV8_9CYAN</name>
<dbReference type="SUPFAM" id="SSF51905">
    <property type="entry name" value="FAD/NAD(P)-binding domain"/>
    <property type="match status" value="1"/>
</dbReference>
<evidence type="ECO:0000313" key="3">
    <source>
        <dbReference type="Proteomes" id="UP000180235"/>
    </source>
</evidence>
<keyword evidence="3" id="KW-1185">Reference proteome</keyword>
<dbReference type="InterPro" id="IPR036188">
    <property type="entry name" value="FAD/NAD-bd_sf"/>
</dbReference>
<reference evidence="2 3" key="1">
    <citation type="submission" date="2016-10" db="EMBL/GenBank/DDBJ databases">
        <title>Description of Gloeomargarita lithophora gen. nov., sp. nov., a thylakoid-bearing basal-branching cyanobacterium with intracellular carbonates, and proposal for Gloeomargaritales ord. nov.</title>
        <authorList>
            <person name="Moreira D."/>
            <person name="Tavera R."/>
            <person name="Benzerara K."/>
            <person name="Skouri-Panet F."/>
            <person name="Couradeau E."/>
            <person name="Gerard E."/>
            <person name="Loussert C."/>
            <person name="Novelo E."/>
            <person name="Zivanovic Y."/>
            <person name="Lopez-Garcia P."/>
        </authorList>
    </citation>
    <scope>NUCLEOTIDE SEQUENCE [LARGE SCALE GENOMIC DNA]</scope>
    <source>
        <strain evidence="2 3">D10</strain>
    </source>
</reference>
<dbReference type="Proteomes" id="UP000180235">
    <property type="component" value="Chromosome"/>
</dbReference>
<organism evidence="2 3">
    <name type="scientific">Gloeomargarita lithophora Alchichica-D10</name>
    <dbReference type="NCBI Taxonomy" id="1188229"/>
    <lineage>
        <taxon>Bacteria</taxon>
        <taxon>Bacillati</taxon>
        <taxon>Cyanobacteriota</taxon>
        <taxon>Cyanophyceae</taxon>
        <taxon>Gloeomargaritales</taxon>
        <taxon>Gloeomargaritaceae</taxon>
        <taxon>Gloeomargarita</taxon>
    </lineage>
</organism>
<sequence length="503" mass="55189">MTWRKKQANKNRSGIRTPKVLSNVTFVVVTLSLLQLRRLAPQPINPELPITEVDVLVYGDEPAGVAAAIQAGRGLQGNGRVVLVRPQPEWAWVGGVWTRGGLAYLDRNQMQGHPPSCGFYQELLNSSQVQRIAANPGAMDWGMRQLLQEAGVKLIHQTRLTPQVQGNWVQRLRGNSRQWQAGVIIDATPEGDVARAAGLGYEKGFAGVGLPQATLAVSPVFELAPLTLNQLAAIEGRIFSNPVLMQELRAMITRQNSPVNAAALLRRFEVPMEIQGDYTDMYSTALGAAYHRHRGIPFRLGGEMLLDRGNVAAIAPDRLSFNGLLFQLPTRQVERLIQNHRQPTAKMHQELQHLQIWLRQFPEAAQVEVFPPLEIYVRHFISITEVLQPLDVGQIMTGGVPHAEAIGEFRYAFDARGGIPGWPHPLPPTVTFRYGVGSSLTRIGNLAVIGGASGFPGLAATVGRIEERKVCTGASLGVLAAQAVQTQQPLNQMPRRLPWRGSP</sequence>
<dbReference type="EMBL" id="CP017675">
    <property type="protein sequence ID" value="APB33774.1"/>
    <property type="molecule type" value="Genomic_DNA"/>
</dbReference>
<keyword evidence="1" id="KW-0472">Membrane</keyword>
<evidence type="ECO:0000313" key="2">
    <source>
        <dbReference type="EMBL" id="APB33774.1"/>
    </source>
</evidence>
<keyword evidence="1" id="KW-1133">Transmembrane helix</keyword>
<evidence type="ECO:0008006" key="4">
    <source>
        <dbReference type="Google" id="ProtNLM"/>
    </source>
</evidence>
<protein>
    <recommendedName>
        <fullName evidence="4">FAD dependent oxidoreductase</fullName>
    </recommendedName>
</protein>
<dbReference type="AlphaFoldDB" id="A0A1J0ACV8"/>
<dbReference type="STRING" id="1188229.GlitD10_1452"/>
<evidence type="ECO:0000256" key="1">
    <source>
        <dbReference type="SAM" id="Phobius"/>
    </source>
</evidence>
<keyword evidence="1" id="KW-0812">Transmembrane</keyword>
<dbReference type="KEGG" id="glt:GlitD10_1452"/>
<proteinExistence type="predicted"/>
<gene>
    <name evidence="2" type="ORF">GlitD10_1452</name>
</gene>
<accession>A0A1J0ACV8</accession>